<proteinExistence type="predicted"/>
<evidence type="ECO:0000313" key="11">
    <source>
        <dbReference type="Proteomes" id="UP000189677"/>
    </source>
</evidence>
<feature type="transmembrane region" description="Helical" evidence="9">
    <location>
        <begin position="188"/>
        <end position="210"/>
    </location>
</feature>
<dbReference type="AlphaFoldDB" id="A0A1U9QW72"/>
<dbReference type="InterPro" id="IPR004268">
    <property type="entry name" value="MurJ"/>
</dbReference>
<sequence length="636" mass="66223">MTDLTDATQSPTAKTTRTPETVNSTETTDTTEITKTTRTAGPAVPGRRPPPPSTPTPAHTTTSPTEKTDQETIGQEKAGQEKADSGSRGGHLSNRFLARAALLTAVLTAAGALLGLVRDQTIAHLYGAGPDTDAFLVAWTVPEVASTLLIEDAMALILVPAFSLALARRATDRPLLDRDPVHTLLRTTLPGLLLVLSAGAVLLMLAAPWVVAVLAPGLPDTQLAVDCTRLTATCAFSFGIAGYCSAALRAHGSFVPPAMIYVAYNIGIIVTMLVLSDRLGVRAAAAGVAVGGVLMVLVQAPVVWRRLRERRATAEQTREHVDQLPADERPADEHPAGERQSGEQPGGGARPLVALGLLAPVIVFALTRQSQVLIERFLAAPLPAGAISHLNYAQKVAQMPMVLSLMLCTVTFPVVARAMAAGETDRARRRVERDLALAGVIVLVGAATVVACAPQIIEILFQRGAFDRADTAATATVMRVYALGLLGHTLVGALVRCYFSAARPLWFPALAMFLGLALTTAGGALLVGVWGVLGIAAGNALGITVTAVLLLNGVARHSVPVRVRHMTGGLVKLSAAAASATGAGWICGALIPSPVPAAAVACVVVAAVFLVIARAVQAPEIDSVIRSVTRKFIDVR</sequence>
<feature type="compositionally biased region" description="Basic and acidic residues" evidence="8">
    <location>
        <begin position="314"/>
        <end position="341"/>
    </location>
</feature>
<keyword evidence="6 9" id="KW-1133">Transmembrane helix</keyword>
<comment type="subcellular location">
    <subcellularLocation>
        <location evidence="1">Cell membrane</location>
        <topology evidence="1">Multi-pass membrane protein</topology>
    </subcellularLocation>
</comment>
<feature type="region of interest" description="Disordered" evidence="8">
    <location>
        <begin position="314"/>
        <end position="347"/>
    </location>
</feature>
<feature type="transmembrane region" description="Helical" evidence="9">
    <location>
        <begin position="144"/>
        <end position="167"/>
    </location>
</feature>
<feature type="transmembrane region" description="Helical" evidence="9">
    <location>
        <begin position="435"/>
        <end position="457"/>
    </location>
</feature>
<dbReference type="RefSeq" id="WP_237285702.1">
    <property type="nucleotide sequence ID" value="NZ_CP018047.1"/>
</dbReference>
<dbReference type="EMBL" id="CP018047">
    <property type="protein sequence ID" value="AQU68223.1"/>
    <property type="molecule type" value="Genomic_DNA"/>
</dbReference>
<evidence type="ECO:0000256" key="7">
    <source>
        <dbReference type="ARBA" id="ARBA00023136"/>
    </source>
</evidence>
<feature type="transmembrane region" description="Helical" evidence="9">
    <location>
        <begin position="477"/>
        <end position="499"/>
    </location>
</feature>
<evidence type="ECO:0000256" key="3">
    <source>
        <dbReference type="ARBA" id="ARBA00022692"/>
    </source>
</evidence>
<accession>A0A1U9QW72</accession>
<feature type="region of interest" description="Disordered" evidence="8">
    <location>
        <begin position="1"/>
        <end position="90"/>
    </location>
</feature>
<organism evidence="10 11">
    <name type="scientific">Streptomyces niveus</name>
    <name type="common">Streptomyces spheroides</name>
    <dbReference type="NCBI Taxonomy" id="193462"/>
    <lineage>
        <taxon>Bacteria</taxon>
        <taxon>Bacillati</taxon>
        <taxon>Actinomycetota</taxon>
        <taxon>Actinomycetes</taxon>
        <taxon>Kitasatosporales</taxon>
        <taxon>Streptomycetaceae</taxon>
        <taxon>Streptomyces</taxon>
    </lineage>
</organism>
<feature type="transmembrane region" description="Helical" evidence="9">
    <location>
        <begin position="597"/>
        <end position="616"/>
    </location>
</feature>
<keyword evidence="7 9" id="KW-0472">Membrane</keyword>
<feature type="transmembrane region" description="Helical" evidence="9">
    <location>
        <begin position="349"/>
        <end position="367"/>
    </location>
</feature>
<dbReference type="GO" id="GO:0034204">
    <property type="term" value="P:lipid translocation"/>
    <property type="evidence" value="ECO:0007669"/>
    <property type="project" value="TreeGrafter"/>
</dbReference>
<dbReference type="GO" id="GO:0005886">
    <property type="term" value="C:plasma membrane"/>
    <property type="evidence" value="ECO:0007669"/>
    <property type="project" value="UniProtKB-SubCell"/>
</dbReference>
<dbReference type="InterPro" id="IPR051050">
    <property type="entry name" value="Lipid_II_flippase_MurJ/MviN"/>
</dbReference>
<feature type="transmembrane region" description="Helical" evidence="9">
    <location>
        <begin position="532"/>
        <end position="552"/>
    </location>
</feature>
<feature type="transmembrane region" description="Helical" evidence="9">
    <location>
        <begin position="255"/>
        <end position="275"/>
    </location>
</feature>
<keyword evidence="2" id="KW-1003">Cell membrane</keyword>
<evidence type="ECO:0000256" key="6">
    <source>
        <dbReference type="ARBA" id="ARBA00022989"/>
    </source>
</evidence>
<evidence type="ECO:0000256" key="8">
    <source>
        <dbReference type="SAM" id="MobiDB-lite"/>
    </source>
</evidence>
<keyword evidence="5" id="KW-0573">Peptidoglycan synthesis</keyword>
<evidence type="ECO:0000256" key="9">
    <source>
        <dbReference type="SAM" id="Phobius"/>
    </source>
</evidence>
<protein>
    <recommendedName>
        <fullName evidence="12">Murein biosynthesis protein MurJ</fullName>
    </recommendedName>
</protein>
<dbReference type="Proteomes" id="UP000189677">
    <property type="component" value="Chromosome"/>
</dbReference>
<evidence type="ECO:0000256" key="4">
    <source>
        <dbReference type="ARBA" id="ARBA00022960"/>
    </source>
</evidence>
<evidence type="ECO:0000256" key="1">
    <source>
        <dbReference type="ARBA" id="ARBA00004651"/>
    </source>
</evidence>
<feature type="transmembrane region" description="Helical" evidence="9">
    <location>
        <begin position="281"/>
        <end position="304"/>
    </location>
</feature>
<dbReference type="PANTHER" id="PTHR47019:SF1">
    <property type="entry name" value="LIPID II FLIPPASE MURJ"/>
    <property type="match status" value="1"/>
</dbReference>
<feature type="transmembrane region" description="Helical" evidence="9">
    <location>
        <begin position="230"/>
        <end position="248"/>
    </location>
</feature>
<dbReference type="GO" id="GO:0009252">
    <property type="term" value="P:peptidoglycan biosynthetic process"/>
    <property type="evidence" value="ECO:0007669"/>
    <property type="project" value="UniProtKB-KW"/>
</dbReference>
<name>A0A1U9QW72_STRNV</name>
<evidence type="ECO:0000256" key="5">
    <source>
        <dbReference type="ARBA" id="ARBA00022984"/>
    </source>
</evidence>
<keyword evidence="3 9" id="KW-0812">Transmembrane</keyword>
<feature type="compositionally biased region" description="Low complexity" evidence="8">
    <location>
        <begin position="56"/>
        <end position="65"/>
    </location>
</feature>
<feature type="transmembrane region" description="Helical" evidence="9">
    <location>
        <begin position="506"/>
        <end position="526"/>
    </location>
</feature>
<evidence type="ECO:0008006" key="12">
    <source>
        <dbReference type="Google" id="ProtNLM"/>
    </source>
</evidence>
<gene>
    <name evidence="10" type="ORF">BBN63_20420</name>
</gene>
<dbReference type="GO" id="GO:0015648">
    <property type="term" value="F:lipid-linked peptidoglycan transporter activity"/>
    <property type="evidence" value="ECO:0007669"/>
    <property type="project" value="TreeGrafter"/>
</dbReference>
<dbReference type="PANTHER" id="PTHR47019">
    <property type="entry name" value="LIPID II FLIPPASE MURJ"/>
    <property type="match status" value="1"/>
</dbReference>
<evidence type="ECO:0000313" key="10">
    <source>
        <dbReference type="EMBL" id="AQU68223.1"/>
    </source>
</evidence>
<feature type="compositionally biased region" description="Low complexity" evidence="8">
    <location>
        <begin position="15"/>
        <end position="46"/>
    </location>
</feature>
<dbReference type="GO" id="GO:0008360">
    <property type="term" value="P:regulation of cell shape"/>
    <property type="evidence" value="ECO:0007669"/>
    <property type="project" value="UniProtKB-KW"/>
</dbReference>
<dbReference type="Pfam" id="PF03023">
    <property type="entry name" value="MurJ"/>
    <property type="match status" value="1"/>
</dbReference>
<keyword evidence="11" id="KW-1185">Reference proteome</keyword>
<reference evidence="10 11" key="1">
    <citation type="submission" date="2016-11" db="EMBL/GenBank/DDBJ databases">
        <title>Complete genome sequence of Streptomyces niveus SCSIO 3406.</title>
        <authorList>
            <person name="Zhu Q."/>
            <person name="Cheng W."/>
            <person name="Song Y."/>
            <person name="Li Q."/>
            <person name="Ju J."/>
        </authorList>
    </citation>
    <scope>NUCLEOTIDE SEQUENCE [LARGE SCALE GENOMIC DNA]</scope>
    <source>
        <strain evidence="10 11">SCSIO 3406</strain>
    </source>
</reference>
<keyword evidence="4" id="KW-0133">Cell shape</keyword>
<feature type="transmembrane region" description="Helical" evidence="9">
    <location>
        <begin position="96"/>
        <end position="117"/>
    </location>
</feature>
<feature type="transmembrane region" description="Helical" evidence="9">
    <location>
        <begin position="573"/>
        <end position="591"/>
    </location>
</feature>
<feature type="compositionally biased region" description="Polar residues" evidence="8">
    <location>
        <begin position="1"/>
        <end position="14"/>
    </location>
</feature>
<dbReference type="KEGG" id="snw:BBN63_20420"/>
<evidence type="ECO:0000256" key="2">
    <source>
        <dbReference type="ARBA" id="ARBA00022475"/>
    </source>
</evidence>
<dbReference type="PRINTS" id="PR01806">
    <property type="entry name" value="VIRFACTRMVIN"/>
</dbReference>
<feature type="transmembrane region" description="Helical" evidence="9">
    <location>
        <begin position="397"/>
        <end position="415"/>
    </location>
</feature>